<proteinExistence type="predicted"/>
<evidence type="ECO:0000313" key="4">
    <source>
        <dbReference type="Proteomes" id="UP000467840"/>
    </source>
</evidence>
<dbReference type="Proteomes" id="UP000467840">
    <property type="component" value="Chromosome 9"/>
</dbReference>
<organism evidence="3 4">
    <name type="scientific">Hevea brasiliensis</name>
    <name type="common">Para rubber tree</name>
    <name type="synonym">Siphonia brasiliensis</name>
    <dbReference type="NCBI Taxonomy" id="3981"/>
    <lineage>
        <taxon>Eukaryota</taxon>
        <taxon>Viridiplantae</taxon>
        <taxon>Streptophyta</taxon>
        <taxon>Embryophyta</taxon>
        <taxon>Tracheophyta</taxon>
        <taxon>Spermatophyta</taxon>
        <taxon>Magnoliopsida</taxon>
        <taxon>eudicotyledons</taxon>
        <taxon>Gunneridae</taxon>
        <taxon>Pentapetalae</taxon>
        <taxon>rosids</taxon>
        <taxon>fabids</taxon>
        <taxon>Malpighiales</taxon>
        <taxon>Euphorbiaceae</taxon>
        <taxon>Crotonoideae</taxon>
        <taxon>Micrandreae</taxon>
        <taxon>Hevea</taxon>
    </lineage>
</organism>
<feature type="chain" id="PRO_5025388070" evidence="2">
    <location>
        <begin position="38"/>
        <end position="104"/>
    </location>
</feature>
<feature type="region of interest" description="Disordered" evidence="1">
    <location>
        <begin position="31"/>
        <end position="83"/>
    </location>
</feature>
<comment type="caution">
    <text evidence="3">The sequence shown here is derived from an EMBL/GenBank/DDBJ whole genome shotgun (WGS) entry which is preliminary data.</text>
</comment>
<feature type="compositionally biased region" description="Polar residues" evidence="1">
    <location>
        <begin position="32"/>
        <end position="42"/>
    </location>
</feature>
<reference evidence="3 4" key="1">
    <citation type="journal article" date="2020" name="Mol. Plant">
        <title>The Chromosome-Based Rubber Tree Genome Provides New Insights into Spurge Genome Evolution and Rubber Biosynthesis.</title>
        <authorList>
            <person name="Liu J."/>
            <person name="Shi C."/>
            <person name="Shi C.C."/>
            <person name="Li W."/>
            <person name="Zhang Q.J."/>
            <person name="Zhang Y."/>
            <person name="Li K."/>
            <person name="Lu H.F."/>
            <person name="Shi C."/>
            <person name="Zhu S.T."/>
            <person name="Xiao Z.Y."/>
            <person name="Nan H."/>
            <person name="Yue Y."/>
            <person name="Zhu X.G."/>
            <person name="Wu Y."/>
            <person name="Hong X.N."/>
            <person name="Fan G.Y."/>
            <person name="Tong Y."/>
            <person name="Zhang D."/>
            <person name="Mao C.L."/>
            <person name="Liu Y.L."/>
            <person name="Hao S.J."/>
            <person name="Liu W.Q."/>
            <person name="Lv M.Q."/>
            <person name="Zhang H.B."/>
            <person name="Liu Y."/>
            <person name="Hu-Tang G.R."/>
            <person name="Wang J.P."/>
            <person name="Wang J.H."/>
            <person name="Sun Y.H."/>
            <person name="Ni S.B."/>
            <person name="Chen W.B."/>
            <person name="Zhang X.C."/>
            <person name="Jiao Y.N."/>
            <person name="Eichler E.E."/>
            <person name="Li G.H."/>
            <person name="Liu X."/>
            <person name="Gao L.Z."/>
        </authorList>
    </citation>
    <scope>NUCLEOTIDE SEQUENCE [LARGE SCALE GENOMIC DNA]</scope>
    <source>
        <strain evidence="4">cv. GT1</strain>
        <tissue evidence="3">Leaf</tissue>
    </source>
</reference>
<keyword evidence="4" id="KW-1185">Reference proteome</keyword>
<sequence>MARSLTRWLRVFKTLTRWSFHWVGLCIFSASPAPSTPANDTIGNEDDSAGAGAPGAAASDVVPGPLGSASSTNQGASAEAPTSGASAFPVSAIAGVAAVAGYFF</sequence>
<evidence type="ECO:0000256" key="1">
    <source>
        <dbReference type="SAM" id="MobiDB-lite"/>
    </source>
</evidence>
<keyword evidence="2" id="KW-0732">Signal</keyword>
<dbReference type="AlphaFoldDB" id="A0A6A6M2Q8"/>
<accession>A0A6A6M2Q8</accession>
<feature type="compositionally biased region" description="Low complexity" evidence="1">
    <location>
        <begin position="49"/>
        <end position="65"/>
    </location>
</feature>
<evidence type="ECO:0000256" key="2">
    <source>
        <dbReference type="SAM" id="SignalP"/>
    </source>
</evidence>
<gene>
    <name evidence="3" type="ORF">GH714_024807</name>
</gene>
<evidence type="ECO:0000313" key="3">
    <source>
        <dbReference type="EMBL" id="KAF2307097.1"/>
    </source>
</evidence>
<name>A0A6A6M2Q8_HEVBR</name>
<dbReference type="EMBL" id="JAAGAX010000008">
    <property type="protein sequence ID" value="KAF2307097.1"/>
    <property type="molecule type" value="Genomic_DNA"/>
</dbReference>
<protein>
    <submittedName>
        <fullName evidence="3">Uncharacterized protein</fullName>
    </submittedName>
</protein>
<feature type="signal peptide" evidence="2">
    <location>
        <begin position="1"/>
        <end position="37"/>
    </location>
</feature>